<protein>
    <submittedName>
        <fullName evidence="3">Uncharacterized protein</fullName>
    </submittedName>
</protein>
<evidence type="ECO:0000256" key="1">
    <source>
        <dbReference type="ARBA" id="ARBA00006082"/>
    </source>
</evidence>
<feature type="region of interest" description="Disordered" evidence="2">
    <location>
        <begin position="211"/>
        <end position="235"/>
    </location>
</feature>
<gene>
    <name evidence="3" type="ORF">BJ554DRAFT_6851</name>
</gene>
<organism evidence="3 4">
    <name type="scientific">Olpidium bornovanus</name>
    <dbReference type="NCBI Taxonomy" id="278681"/>
    <lineage>
        <taxon>Eukaryota</taxon>
        <taxon>Fungi</taxon>
        <taxon>Fungi incertae sedis</taxon>
        <taxon>Olpidiomycota</taxon>
        <taxon>Olpidiomycotina</taxon>
        <taxon>Olpidiomycetes</taxon>
        <taxon>Olpidiales</taxon>
        <taxon>Olpidiaceae</taxon>
        <taxon>Olpidium</taxon>
    </lineage>
</organism>
<dbReference type="PANTHER" id="PTHR10073:SF52">
    <property type="entry name" value="MISMATCH REPAIR ENDONUCLEASE PMS2"/>
    <property type="match status" value="1"/>
</dbReference>
<evidence type="ECO:0000313" key="3">
    <source>
        <dbReference type="EMBL" id="KAG5461026.1"/>
    </source>
</evidence>
<evidence type="ECO:0000313" key="4">
    <source>
        <dbReference type="Proteomes" id="UP000673691"/>
    </source>
</evidence>
<dbReference type="GO" id="GO:0016887">
    <property type="term" value="F:ATP hydrolysis activity"/>
    <property type="evidence" value="ECO:0007669"/>
    <property type="project" value="InterPro"/>
</dbReference>
<name>A0A8H7ZX53_9FUNG</name>
<comment type="similarity">
    <text evidence="1">Belongs to the DNA mismatch repair MutL/HexB family.</text>
</comment>
<dbReference type="GO" id="GO:0032389">
    <property type="term" value="C:MutLalpha complex"/>
    <property type="evidence" value="ECO:0007669"/>
    <property type="project" value="TreeGrafter"/>
</dbReference>
<feature type="compositionally biased region" description="Basic and acidic residues" evidence="2">
    <location>
        <begin position="221"/>
        <end position="231"/>
    </location>
</feature>
<comment type="caution">
    <text evidence="3">The sequence shown here is derived from an EMBL/GenBank/DDBJ whole genome shotgun (WGS) entry which is preliminary data.</text>
</comment>
<dbReference type="PANTHER" id="PTHR10073">
    <property type="entry name" value="DNA MISMATCH REPAIR PROTEIN MLH, PMS, MUTL"/>
    <property type="match status" value="1"/>
</dbReference>
<dbReference type="Gene3D" id="3.30.565.10">
    <property type="entry name" value="Histidine kinase-like ATPase, C-terminal domain"/>
    <property type="match status" value="1"/>
</dbReference>
<dbReference type="AlphaFoldDB" id="A0A8H7ZX53"/>
<feature type="region of interest" description="Disordered" evidence="2">
    <location>
        <begin position="144"/>
        <end position="196"/>
    </location>
</feature>
<feature type="non-terminal residue" evidence="3">
    <location>
        <position position="1"/>
    </location>
</feature>
<sequence>DIKTFAHGHWYSSITGKIQGNAKASVSEQTFDTQLVKLYSRPEGETIAVKYATAEDTNPEVRFTVEMEPNRSRCSLVCDEGKFSGTFAGDSALLVPSDLKSLPGSAQPTIHCDGQDFDLALVLGANDALTPRLGWGAAFLTAPAGRGSTPPAGKNAHAFSGTEERRAARQAARHTDGPAGAAGAGPFSRDQGRGESEAAHALLPLVPLSTTRHHRAHKKIRPDAGGKKKENVLGGEDPADRKVVLDLAVATKELLENSLDAGATAVGALFRAFDGGTENLGLFRQNVHAFAHNRPIKFKDYGADCVEVSDNGRGVDPADYASFGERHGLTALSPPPVSLALPALRNHTSKLSVFSDLANLRSFGFRGEALNSLCSLAEVLTVKTCTDGQAPAGTMLEFDARGALVNQTPVAREVRMKGVGNGYVFFFSLAKPLVLETGFICLSVLVFPPRKGPPCVSASFSTHCRSDGRSSSGI</sequence>
<dbReference type="InterPro" id="IPR038973">
    <property type="entry name" value="MutL/Mlh/Pms-like"/>
</dbReference>
<dbReference type="InterPro" id="IPR014762">
    <property type="entry name" value="DNA_mismatch_repair_CS"/>
</dbReference>
<accession>A0A8H7ZX53</accession>
<keyword evidence="4" id="KW-1185">Reference proteome</keyword>
<dbReference type="SUPFAM" id="SSF55874">
    <property type="entry name" value="ATPase domain of HSP90 chaperone/DNA topoisomerase II/histidine kinase"/>
    <property type="match status" value="1"/>
</dbReference>
<dbReference type="PROSITE" id="PS00058">
    <property type="entry name" value="DNA_MISMATCH_REPAIR_1"/>
    <property type="match status" value="1"/>
</dbReference>
<dbReference type="EMBL" id="JAEFCI010004312">
    <property type="protein sequence ID" value="KAG5461026.1"/>
    <property type="molecule type" value="Genomic_DNA"/>
</dbReference>
<dbReference type="GO" id="GO:0006298">
    <property type="term" value="P:mismatch repair"/>
    <property type="evidence" value="ECO:0007669"/>
    <property type="project" value="InterPro"/>
</dbReference>
<feature type="compositionally biased region" description="Low complexity" evidence="2">
    <location>
        <begin position="177"/>
        <end position="186"/>
    </location>
</feature>
<reference evidence="3 4" key="1">
    <citation type="journal article" name="Sci. Rep.">
        <title>Genome-scale phylogenetic analyses confirm Olpidium as the closest living zoosporic fungus to the non-flagellated, terrestrial fungi.</title>
        <authorList>
            <person name="Chang Y."/>
            <person name="Rochon D."/>
            <person name="Sekimoto S."/>
            <person name="Wang Y."/>
            <person name="Chovatia M."/>
            <person name="Sandor L."/>
            <person name="Salamov A."/>
            <person name="Grigoriev I.V."/>
            <person name="Stajich J.E."/>
            <person name="Spatafora J.W."/>
        </authorList>
    </citation>
    <scope>NUCLEOTIDE SEQUENCE [LARGE SCALE GENOMIC DNA]</scope>
    <source>
        <strain evidence="3">S191</strain>
    </source>
</reference>
<dbReference type="OrthoDB" id="5590706at2759"/>
<dbReference type="GO" id="GO:0140664">
    <property type="term" value="F:ATP-dependent DNA damage sensor activity"/>
    <property type="evidence" value="ECO:0007669"/>
    <property type="project" value="InterPro"/>
</dbReference>
<feature type="compositionally biased region" description="Basic residues" evidence="2">
    <location>
        <begin position="211"/>
        <end position="220"/>
    </location>
</feature>
<dbReference type="Proteomes" id="UP000673691">
    <property type="component" value="Unassembled WGS sequence"/>
</dbReference>
<dbReference type="InterPro" id="IPR036890">
    <property type="entry name" value="HATPase_C_sf"/>
</dbReference>
<proteinExistence type="inferred from homology"/>
<evidence type="ECO:0000256" key="2">
    <source>
        <dbReference type="SAM" id="MobiDB-lite"/>
    </source>
</evidence>